<organism evidence="2 3">
    <name type="scientific">Romeriopsis navalis LEGE 11480</name>
    <dbReference type="NCBI Taxonomy" id="2777977"/>
    <lineage>
        <taxon>Bacteria</taxon>
        <taxon>Bacillati</taxon>
        <taxon>Cyanobacteriota</taxon>
        <taxon>Cyanophyceae</taxon>
        <taxon>Leptolyngbyales</taxon>
        <taxon>Leptolyngbyaceae</taxon>
        <taxon>Romeriopsis</taxon>
        <taxon>Romeriopsis navalis</taxon>
    </lineage>
</organism>
<dbReference type="InterPro" id="IPR019290">
    <property type="entry name" value="GlycosylTrfase-like_prok"/>
</dbReference>
<accession>A0A928VR19</accession>
<dbReference type="Gene3D" id="3.90.550.10">
    <property type="entry name" value="Spore Coat Polysaccharide Biosynthesis Protein SpsA, Chain A"/>
    <property type="match status" value="1"/>
</dbReference>
<dbReference type="Pfam" id="PF10111">
    <property type="entry name" value="Glyco_tranf_2_2"/>
    <property type="match status" value="1"/>
</dbReference>
<dbReference type="AlphaFoldDB" id="A0A928VR19"/>
<dbReference type="PANTHER" id="PTHR43685:SF2">
    <property type="entry name" value="GLYCOSYLTRANSFERASE 2-LIKE DOMAIN-CONTAINING PROTEIN"/>
    <property type="match status" value="1"/>
</dbReference>
<proteinExistence type="predicted"/>
<feature type="domain" description="Glycosyltransferase 2-like prokaryotic type" evidence="1">
    <location>
        <begin position="10"/>
        <end position="214"/>
    </location>
</feature>
<dbReference type="RefSeq" id="WP_264325797.1">
    <property type="nucleotide sequence ID" value="NZ_JADEXQ010000049.1"/>
</dbReference>
<reference evidence="2" key="1">
    <citation type="submission" date="2020-10" db="EMBL/GenBank/DDBJ databases">
        <authorList>
            <person name="Castelo-Branco R."/>
            <person name="Eusebio N."/>
            <person name="Adriana R."/>
            <person name="Vieira A."/>
            <person name="Brugerolle De Fraissinette N."/>
            <person name="Rezende De Castro R."/>
            <person name="Schneider M.P."/>
            <person name="Vasconcelos V."/>
            <person name="Leao P.N."/>
        </authorList>
    </citation>
    <scope>NUCLEOTIDE SEQUENCE</scope>
    <source>
        <strain evidence="2">LEGE 11480</strain>
    </source>
</reference>
<dbReference type="EMBL" id="JADEXQ010000049">
    <property type="protein sequence ID" value="MBE9030967.1"/>
    <property type="molecule type" value="Genomic_DNA"/>
</dbReference>
<protein>
    <submittedName>
        <fullName evidence="2">Glycosyltransferase</fullName>
    </submittedName>
</protein>
<dbReference type="SUPFAM" id="SSF53448">
    <property type="entry name" value="Nucleotide-diphospho-sugar transferases"/>
    <property type="match status" value="1"/>
</dbReference>
<name>A0A928VR19_9CYAN</name>
<keyword evidence="3" id="KW-1185">Reference proteome</keyword>
<evidence type="ECO:0000313" key="3">
    <source>
        <dbReference type="Proteomes" id="UP000625316"/>
    </source>
</evidence>
<sequence>MLTPTTPTISVVIPTYNSTKTVLDTIASVQAQTFDDIEIIVIDDGSTDDLQSCLAPILADARVKVYRYANGGLPVARNRGIARSTGEYIAFVDADDLWTPNKLEKQLKALQDNPRAGLAYSWTYFMEEDGQRYHTDRPIWFQGDVLKDLLMWNFLCHGSNPLIRRSVIAAVGDFDPSLPSAEDWDYWLRIATGWEFALVPEPQIYYRQSGGAMSAKVEVMEAAQLEVLDRAFQRAPATLQPYRRPGMAKIYQYSAQLYLIHGKTLQTRKLVYQKLGKTIQLNPRLLFDRKTQKLLTKALLVSVVPWQTAKRLLRRFSKGKAQVVQ</sequence>
<dbReference type="InterPro" id="IPR050834">
    <property type="entry name" value="Glycosyltransf_2"/>
</dbReference>
<comment type="caution">
    <text evidence="2">The sequence shown here is derived from an EMBL/GenBank/DDBJ whole genome shotgun (WGS) entry which is preliminary data.</text>
</comment>
<evidence type="ECO:0000259" key="1">
    <source>
        <dbReference type="Pfam" id="PF10111"/>
    </source>
</evidence>
<gene>
    <name evidence="2" type="ORF">IQ266_14620</name>
</gene>
<dbReference type="PANTHER" id="PTHR43685">
    <property type="entry name" value="GLYCOSYLTRANSFERASE"/>
    <property type="match status" value="1"/>
</dbReference>
<evidence type="ECO:0000313" key="2">
    <source>
        <dbReference type="EMBL" id="MBE9030967.1"/>
    </source>
</evidence>
<dbReference type="InterPro" id="IPR029044">
    <property type="entry name" value="Nucleotide-diphossugar_trans"/>
</dbReference>
<dbReference type="Proteomes" id="UP000625316">
    <property type="component" value="Unassembled WGS sequence"/>
</dbReference>